<dbReference type="AlphaFoldDB" id="A0A194PR41"/>
<feature type="transmembrane region" description="Helical" evidence="1">
    <location>
        <begin position="24"/>
        <end position="45"/>
    </location>
</feature>
<dbReference type="Proteomes" id="UP000053268">
    <property type="component" value="Unassembled WGS sequence"/>
</dbReference>
<keyword evidence="1" id="KW-0472">Membrane</keyword>
<reference evidence="2 3" key="1">
    <citation type="journal article" date="2015" name="Nat. Commun.">
        <title>Outbred genome sequencing and CRISPR/Cas9 gene editing in butterflies.</title>
        <authorList>
            <person name="Li X."/>
            <person name="Fan D."/>
            <person name="Zhang W."/>
            <person name="Liu G."/>
            <person name="Zhang L."/>
            <person name="Zhao L."/>
            <person name="Fang X."/>
            <person name="Chen L."/>
            <person name="Dong Y."/>
            <person name="Chen Y."/>
            <person name="Ding Y."/>
            <person name="Zhao R."/>
            <person name="Feng M."/>
            <person name="Zhu Y."/>
            <person name="Feng Y."/>
            <person name="Jiang X."/>
            <person name="Zhu D."/>
            <person name="Xiang H."/>
            <person name="Feng X."/>
            <person name="Li S."/>
            <person name="Wang J."/>
            <person name="Zhang G."/>
            <person name="Kronforst M.R."/>
            <person name="Wang W."/>
        </authorList>
    </citation>
    <scope>NUCLEOTIDE SEQUENCE [LARGE SCALE GENOMIC DNA]</scope>
    <source>
        <strain evidence="2">Ya'a_city_454_Px</strain>
        <tissue evidence="2">Whole body</tissue>
    </source>
</reference>
<dbReference type="STRING" id="66420.A0A194PR41"/>
<keyword evidence="1" id="KW-0812">Transmembrane</keyword>
<name>A0A194PR41_PAPXU</name>
<evidence type="ECO:0000313" key="2">
    <source>
        <dbReference type="EMBL" id="KPI93595.1"/>
    </source>
</evidence>
<accession>A0A194PR41</accession>
<organism evidence="2 3">
    <name type="scientific">Papilio xuthus</name>
    <name type="common">Asian swallowtail butterfly</name>
    <dbReference type="NCBI Taxonomy" id="66420"/>
    <lineage>
        <taxon>Eukaryota</taxon>
        <taxon>Metazoa</taxon>
        <taxon>Ecdysozoa</taxon>
        <taxon>Arthropoda</taxon>
        <taxon>Hexapoda</taxon>
        <taxon>Insecta</taxon>
        <taxon>Pterygota</taxon>
        <taxon>Neoptera</taxon>
        <taxon>Endopterygota</taxon>
        <taxon>Lepidoptera</taxon>
        <taxon>Glossata</taxon>
        <taxon>Ditrysia</taxon>
        <taxon>Papilionoidea</taxon>
        <taxon>Papilionidae</taxon>
        <taxon>Papilioninae</taxon>
        <taxon>Papilio</taxon>
    </lineage>
</organism>
<gene>
    <name evidence="2" type="ORF">RR46_10855</name>
</gene>
<sequence length="75" mass="8455">MAAPATRRTIGQLFQQGWNEIPEVMASTGLAIVGIGLGVLGVYNYDKRDGDNKRYKQVYMIMRPDDPRVAKIRKD</sequence>
<proteinExistence type="predicted"/>
<evidence type="ECO:0000256" key="1">
    <source>
        <dbReference type="SAM" id="Phobius"/>
    </source>
</evidence>
<protein>
    <submittedName>
        <fullName evidence="2">Uncharacterized protein</fullName>
    </submittedName>
</protein>
<keyword evidence="1" id="KW-1133">Transmembrane helix</keyword>
<keyword evidence="3" id="KW-1185">Reference proteome</keyword>
<evidence type="ECO:0000313" key="3">
    <source>
        <dbReference type="Proteomes" id="UP000053268"/>
    </source>
</evidence>
<dbReference type="EMBL" id="KQ459602">
    <property type="protein sequence ID" value="KPI93595.1"/>
    <property type="molecule type" value="Genomic_DNA"/>
</dbReference>